<organism evidence="2 3">
    <name type="scientific">Phlyctema vagabunda</name>
    <dbReference type="NCBI Taxonomy" id="108571"/>
    <lineage>
        <taxon>Eukaryota</taxon>
        <taxon>Fungi</taxon>
        <taxon>Dikarya</taxon>
        <taxon>Ascomycota</taxon>
        <taxon>Pezizomycotina</taxon>
        <taxon>Leotiomycetes</taxon>
        <taxon>Helotiales</taxon>
        <taxon>Dermateaceae</taxon>
        <taxon>Phlyctema</taxon>
    </lineage>
</organism>
<accession>A0ABR4PSR0</accession>
<gene>
    <name evidence="2" type="ORF">PVAG01_03193</name>
</gene>
<protein>
    <submittedName>
        <fullName evidence="2">Uncharacterized protein</fullName>
    </submittedName>
</protein>
<name>A0ABR4PSR0_9HELO</name>
<proteinExistence type="predicted"/>
<reference evidence="2 3" key="1">
    <citation type="submission" date="2024-06" db="EMBL/GenBank/DDBJ databases">
        <title>Complete genome of Phlyctema vagabunda strain 19-DSS-EL-015.</title>
        <authorList>
            <person name="Fiorenzani C."/>
        </authorList>
    </citation>
    <scope>NUCLEOTIDE SEQUENCE [LARGE SCALE GENOMIC DNA]</scope>
    <source>
        <strain evidence="2 3">19-DSS-EL-015</strain>
    </source>
</reference>
<keyword evidence="3" id="KW-1185">Reference proteome</keyword>
<sequence length="223" mass="22964">MQLTNLFFTLLLSTAVVAKGGNNNGTKEVNDKSICKQYAKLTKLVDQASNTTKLESKTKNNATKIAEIQAKASTASVKLTEMSSNATLVSTCAVIQAADDTKDDCEKMQKLQKSIDLVNNSTKLEAKTKGNETKIAKLQAKATEATAKLAEMSSNTTLVDACSTIAADKAAKKQAKEASSSASGTAAAASATSSSTSAGSIIDASTGGFLSLIVMVAAGVLIL</sequence>
<evidence type="ECO:0000256" key="1">
    <source>
        <dbReference type="SAM" id="SignalP"/>
    </source>
</evidence>
<keyword evidence="1" id="KW-0732">Signal</keyword>
<feature type="chain" id="PRO_5046147499" evidence="1">
    <location>
        <begin position="19"/>
        <end position="223"/>
    </location>
</feature>
<dbReference type="Proteomes" id="UP001629113">
    <property type="component" value="Unassembled WGS sequence"/>
</dbReference>
<evidence type="ECO:0000313" key="3">
    <source>
        <dbReference type="Proteomes" id="UP001629113"/>
    </source>
</evidence>
<comment type="caution">
    <text evidence="2">The sequence shown here is derived from an EMBL/GenBank/DDBJ whole genome shotgun (WGS) entry which is preliminary data.</text>
</comment>
<dbReference type="EMBL" id="JBFCZG010000002">
    <property type="protein sequence ID" value="KAL3426402.1"/>
    <property type="molecule type" value="Genomic_DNA"/>
</dbReference>
<evidence type="ECO:0000313" key="2">
    <source>
        <dbReference type="EMBL" id="KAL3426402.1"/>
    </source>
</evidence>
<feature type="signal peptide" evidence="1">
    <location>
        <begin position="1"/>
        <end position="18"/>
    </location>
</feature>